<dbReference type="Gene3D" id="1.10.287.470">
    <property type="entry name" value="Helix hairpin bin"/>
    <property type="match status" value="1"/>
</dbReference>
<evidence type="ECO:0000259" key="5">
    <source>
        <dbReference type="Pfam" id="PF25989"/>
    </source>
</evidence>
<dbReference type="InterPro" id="IPR058637">
    <property type="entry name" value="YknX-like_C"/>
</dbReference>
<evidence type="ECO:0000259" key="3">
    <source>
        <dbReference type="Pfam" id="PF25917"/>
    </source>
</evidence>
<sequence length="357" mass="38935">MKIKFIVYTLVILSIGSLIFYRIRQNKESESANKPDASKNKTVQVDGIILKPQSFSDNLMVSGSIEANEQVQIRSQVTGVITHIYFQEGNKVSKGQALVKIDDAELQAQLSELLTREDLAAENEKRAKLLLQKEGISKEEYDISLSALKSLQAQENIIRTQISKTIIKAPFNGTIGLRNVSIGEFLSTSLIIANLVNTNPVKITFAVPEKYSSNMKINTKVEFTFAGSSKTYAATVYAIEPQIDAATRTLQLRARASNEDGALLPGSFANVKLPLTIIPDALLVPTESVIPIQDGKKVFIVENGQAKEVKIETSSRTDKDLLVLSGLKAGDTVLTTGVMSMKAGMSVQVKLTNADTK</sequence>
<name>A0A6N4STY6_CYTH3</name>
<dbReference type="RefSeq" id="WP_011586019.1">
    <property type="nucleotide sequence ID" value="NC_008255.1"/>
</dbReference>
<dbReference type="Gene3D" id="2.40.30.170">
    <property type="match status" value="1"/>
</dbReference>
<dbReference type="PANTHER" id="PTHR30469:SF36">
    <property type="entry name" value="BLL3903 PROTEIN"/>
    <property type="match status" value="1"/>
</dbReference>
<gene>
    <name evidence="6" type="ordered locus">CHU_2657</name>
</gene>
<dbReference type="KEGG" id="chu:CHU_2657"/>
<protein>
    <submittedName>
        <fullName evidence="6">Cation or acridine efflux membrane fusion protein</fullName>
    </submittedName>
</protein>
<dbReference type="Gene3D" id="2.40.420.20">
    <property type="match status" value="1"/>
</dbReference>
<dbReference type="EMBL" id="CP000383">
    <property type="protein sequence ID" value="ABG59909.1"/>
    <property type="molecule type" value="Genomic_DNA"/>
</dbReference>
<dbReference type="Gene3D" id="2.40.50.100">
    <property type="match status" value="1"/>
</dbReference>
<dbReference type="InterPro" id="IPR058792">
    <property type="entry name" value="Beta-barrel_RND_2"/>
</dbReference>
<dbReference type="Pfam" id="PF25954">
    <property type="entry name" value="Beta-barrel_RND_2"/>
    <property type="match status" value="1"/>
</dbReference>
<dbReference type="GO" id="GO:1990281">
    <property type="term" value="C:efflux pump complex"/>
    <property type="evidence" value="ECO:0007669"/>
    <property type="project" value="TreeGrafter"/>
</dbReference>
<dbReference type="OrthoDB" id="9806939at2"/>
<dbReference type="PANTHER" id="PTHR30469">
    <property type="entry name" value="MULTIDRUG RESISTANCE PROTEIN MDTA"/>
    <property type="match status" value="1"/>
</dbReference>
<keyword evidence="2" id="KW-0812">Transmembrane</keyword>
<dbReference type="NCBIfam" id="TIGR01730">
    <property type="entry name" value="RND_mfp"/>
    <property type="match status" value="1"/>
</dbReference>
<accession>A0A6N4STY6</accession>
<dbReference type="GO" id="GO:0015562">
    <property type="term" value="F:efflux transmembrane transporter activity"/>
    <property type="evidence" value="ECO:0007669"/>
    <property type="project" value="TreeGrafter"/>
</dbReference>
<evidence type="ECO:0000256" key="2">
    <source>
        <dbReference type="SAM" id="Phobius"/>
    </source>
</evidence>
<dbReference type="InterPro" id="IPR006143">
    <property type="entry name" value="RND_pump_MFP"/>
</dbReference>
<dbReference type="SUPFAM" id="SSF111369">
    <property type="entry name" value="HlyD-like secretion proteins"/>
    <property type="match status" value="1"/>
</dbReference>
<proteinExistence type="inferred from homology"/>
<dbReference type="Pfam" id="PF25917">
    <property type="entry name" value="BSH_RND"/>
    <property type="match status" value="1"/>
</dbReference>
<feature type="domain" description="Multidrug resistance protein MdtA-like barrel-sandwich hybrid" evidence="3">
    <location>
        <begin position="69"/>
        <end position="189"/>
    </location>
</feature>
<keyword evidence="2" id="KW-0472">Membrane</keyword>
<keyword evidence="2" id="KW-1133">Transmembrane helix</keyword>
<dbReference type="Pfam" id="PF25989">
    <property type="entry name" value="YknX_C"/>
    <property type="match status" value="1"/>
</dbReference>
<dbReference type="InterPro" id="IPR058625">
    <property type="entry name" value="MdtA-like_BSH"/>
</dbReference>
<keyword evidence="7" id="KW-1185">Reference proteome</keyword>
<evidence type="ECO:0000313" key="7">
    <source>
        <dbReference type="Proteomes" id="UP000001822"/>
    </source>
</evidence>
<feature type="transmembrane region" description="Helical" evidence="2">
    <location>
        <begin position="5"/>
        <end position="23"/>
    </location>
</feature>
<evidence type="ECO:0000313" key="6">
    <source>
        <dbReference type="EMBL" id="ABG59909.1"/>
    </source>
</evidence>
<evidence type="ECO:0000256" key="1">
    <source>
        <dbReference type="ARBA" id="ARBA00009477"/>
    </source>
</evidence>
<dbReference type="Proteomes" id="UP000001822">
    <property type="component" value="Chromosome"/>
</dbReference>
<feature type="domain" description="CusB-like beta-barrel" evidence="4">
    <location>
        <begin position="203"/>
        <end position="273"/>
    </location>
</feature>
<feature type="domain" description="YknX-like C-terminal permuted SH3-like" evidence="5">
    <location>
        <begin position="282"/>
        <end position="349"/>
    </location>
</feature>
<comment type="similarity">
    <text evidence="1">Belongs to the membrane fusion protein (MFP) (TC 8.A.1) family.</text>
</comment>
<dbReference type="AlphaFoldDB" id="A0A6N4STY6"/>
<evidence type="ECO:0000259" key="4">
    <source>
        <dbReference type="Pfam" id="PF25954"/>
    </source>
</evidence>
<reference evidence="6 7" key="1">
    <citation type="journal article" date="2007" name="Appl. Environ. Microbiol.">
        <title>Genome sequence of the cellulolytic gliding bacterium Cytophaga hutchinsonii.</title>
        <authorList>
            <person name="Xie G."/>
            <person name="Bruce D.C."/>
            <person name="Challacombe J.F."/>
            <person name="Chertkov O."/>
            <person name="Detter J.C."/>
            <person name="Gilna P."/>
            <person name="Han C.S."/>
            <person name="Lucas S."/>
            <person name="Misra M."/>
            <person name="Myers G.L."/>
            <person name="Richardson P."/>
            <person name="Tapia R."/>
            <person name="Thayer N."/>
            <person name="Thompson L.S."/>
            <person name="Brettin T.S."/>
            <person name="Henrissat B."/>
            <person name="Wilson D.B."/>
            <person name="McBride M.J."/>
        </authorList>
    </citation>
    <scope>NUCLEOTIDE SEQUENCE [LARGE SCALE GENOMIC DNA]</scope>
    <source>
        <strain evidence="7">ATCC 33406 / DSM 1761 / CIP 103989 / NBRC 15051 / NCIMB 9469 / D465</strain>
    </source>
</reference>
<organism evidence="6 7">
    <name type="scientific">Cytophaga hutchinsonii (strain ATCC 33406 / DSM 1761 / CIP 103989 / NBRC 15051 / NCIMB 9469 / D465)</name>
    <dbReference type="NCBI Taxonomy" id="269798"/>
    <lineage>
        <taxon>Bacteria</taxon>
        <taxon>Pseudomonadati</taxon>
        <taxon>Bacteroidota</taxon>
        <taxon>Cytophagia</taxon>
        <taxon>Cytophagales</taxon>
        <taxon>Cytophagaceae</taxon>
        <taxon>Cytophaga</taxon>
    </lineage>
</organism>